<reference evidence="2 3" key="1">
    <citation type="submission" date="2018-11" db="EMBL/GenBank/DDBJ databases">
        <title>Genomes From Bacteria Associated with the Canine Oral Cavity: a Test Case for Automated Genome-Based Taxonomic Assignment.</title>
        <authorList>
            <person name="Coil D.A."/>
            <person name="Jospin G."/>
            <person name="Darling A.E."/>
            <person name="Wallis C."/>
            <person name="Davis I.J."/>
            <person name="Harris S."/>
            <person name="Eisen J.A."/>
            <person name="Holcombe L.J."/>
            <person name="O'Flynn C."/>
        </authorList>
    </citation>
    <scope>NUCLEOTIDE SEQUENCE [LARGE SCALE GENOMIC DNA]</scope>
    <source>
        <strain evidence="2 3">OH2822_COT-296</strain>
    </source>
</reference>
<feature type="transmembrane region" description="Helical" evidence="1">
    <location>
        <begin position="103"/>
        <end position="122"/>
    </location>
</feature>
<protein>
    <submittedName>
        <fullName evidence="2">Uncharacterized protein</fullName>
    </submittedName>
</protein>
<evidence type="ECO:0000313" key="2">
    <source>
        <dbReference type="EMBL" id="RRD48518.1"/>
    </source>
</evidence>
<comment type="caution">
    <text evidence="2">The sequence shown here is derived from an EMBL/GenBank/DDBJ whole genome shotgun (WGS) entry which is preliminary data.</text>
</comment>
<dbReference type="OrthoDB" id="3727470at2"/>
<name>A0A3P1WRP7_9ACTN</name>
<gene>
    <name evidence="2" type="ORF">EII35_12340</name>
</gene>
<organism evidence="2 3">
    <name type="scientific">Arachnia propionica</name>
    <dbReference type="NCBI Taxonomy" id="1750"/>
    <lineage>
        <taxon>Bacteria</taxon>
        <taxon>Bacillati</taxon>
        <taxon>Actinomycetota</taxon>
        <taxon>Actinomycetes</taxon>
        <taxon>Propionibacteriales</taxon>
        <taxon>Propionibacteriaceae</taxon>
        <taxon>Arachnia</taxon>
    </lineage>
</organism>
<evidence type="ECO:0000256" key="1">
    <source>
        <dbReference type="SAM" id="Phobius"/>
    </source>
</evidence>
<keyword evidence="1" id="KW-1133">Transmembrane helix</keyword>
<keyword evidence="1" id="KW-0812">Transmembrane</keyword>
<accession>A0A3P1WRP7</accession>
<proteinExistence type="predicted"/>
<feature type="transmembrane region" description="Helical" evidence="1">
    <location>
        <begin position="128"/>
        <end position="150"/>
    </location>
</feature>
<dbReference type="AlphaFoldDB" id="A0A3P1WRP7"/>
<keyword evidence="1" id="KW-0472">Membrane</keyword>
<dbReference type="RefSeq" id="WP_125228771.1">
    <property type="nucleotide sequence ID" value="NZ_RQYT01000037.1"/>
</dbReference>
<dbReference type="EMBL" id="RQYT01000037">
    <property type="protein sequence ID" value="RRD48518.1"/>
    <property type="molecule type" value="Genomic_DNA"/>
</dbReference>
<sequence length="331" mass="36332">MRPEVVEIPASTPMKRLGRHTLVVFQDRSVVLRREGSDFRCFSSDEGEPELLPPVRKGRRVGDVICLAELQHPLRFASLPDGEVVHEALGPLHNLRRHSVPSLLRGAALTLLVVGLVVFVTHSAFGPWGVTLVSLPMTLILGGMVLELFIGKTFMFRTGGRNWAFTDLLVDESRGEIALRQVQGVKEEYGRLLTDLPYRVENPALFDASCPTTEALTLALFEWDSTWARLDDDALVALSSRVVGAFHAARHHAERVGMDHLPPGAREDARRAVGALRLAAAASSAGERTAALKQAIDLLDDLALHYLPTGAETREVLNGRQVLQLPGRRAM</sequence>
<evidence type="ECO:0000313" key="3">
    <source>
        <dbReference type="Proteomes" id="UP000280935"/>
    </source>
</evidence>
<dbReference type="Proteomes" id="UP000280935">
    <property type="component" value="Unassembled WGS sequence"/>
</dbReference>